<gene>
    <name evidence="3" type="ORF">M4438_35610</name>
</gene>
<accession>A0ABT0P4W8</accession>
<dbReference type="Pfam" id="PF01381">
    <property type="entry name" value="HTH_3"/>
    <property type="match status" value="1"/>
</dbReference>
<evidence type="ECO:0000259" key="2">
    <source>
        <dbReference type="PROSITE" id="PS50943"/>
    </source>
</evidence>
<keyword evidence="4" id="KW-1185">Reference proteome</keyword>
<dbReference type="PROSITE" id="PS50943">
    <property type="entry name" value="HTH_CROC1"/>
    <property type="match status" value="1"/>
</dbReference>
<dbReference type="RefSeq" id="WP_249493342.1">
    <property type="nucleotide sequence ID" value="NZ_JAMCCK010000078.1"/>
</dbReference>
<proteinExistence type="predicted"/>
<dbReference type="Proteomes" id="UP001202052">
    <property type="component" value="Unassembled WGS sequence"/>
</dbReference>
<dbReference type="EMBL" id="JAMCCK010000078">
    <property type="protein sequence ID" value="MCL3998769.1"/>
    <property type="molecule type" value="Genomic_DNA"/>
</dbReference>
<dbReference type="CDD" id="cd00093">
    <property type="entry name" value="HTH_XRE"/>
    <property type="match status" value="1"/>
</dbReference>
<dbReference type="Gene3D" id="1.10.260.40">
    <property type="entry name" value="lambda repressor-like DNA-binding domains"/>
    <property type="match status" value="1"/>
</dbReference>
<evidence type="ECO:0000256" key="1">
    <source>
        <dbReference type="ARBA" id="ARBA00023125"/>
    </source>
</evidence>
<evidence type="ECO:0000313" key="4">
    <source>
        <dbReference type="Proteomes" id="UP001202052"/>
    </source>
</evidence>
<dbReference type="InterPro" id="IPR010982">
    <property type="entry name" value="Lambda_DNA-bd_dom_sf"/>
</dbReference>
<reference evidence="3 4" key="1">
    <citation type="submission" date="2022-05" db="EMBL/GenBank/DDBJ databases">
        <title>Genome Resource of Streptomyces lavenduligriseus GA1-1, a Strain with Broad-Spectrum Antifungal Activity against Phytopathogenic Fungi.</title>
        <authorList>
            <person name="Qi D."/>
        </authorList>
    </citation>
    <scope>NUCLEOTIDE SEQUENCE [LARGE SCALE GENOMIC DNA]</scope>
    <source>
        <strain evidence="3 4">GA1-1</strain>
    </source>
</reference>
<dbReference type="SUPFAM" id="SSF47413">
    <property type="entry name" value="lambda repressor-like DNA-binding domains"/>
    <property type="match status" value="1"/>
</dbReference>
<keyword evidence="1" id="KW-0238">DNA-binding</keyword>
<dbReference type="PANTHER" id="PTHR46797:SF1">
    <property type="entry name" value="METHYLPHOSPHONATE SYNTHASE"/>
    <property type="match status" value="1"/>
</dbReference>
<dbReference type="InterPro" id="IPR050807">
    <property type="entry name" value="TransReg_Diox_bact_type"/>
</dbReference>
<comment type="caution">
    <text evidence="3">The sequence shown here is derived from an EMBL/GenBank/DDBJ whole genome shotgun (WGS) entry which is preliminary data.</text>
</comment>
<evidence type="ECO:0000313" key="3">
    <source>
        <dbReference type="EMBL" id="MCL3998769.1"/>
    </source>
</evidence>
<organism evidence="3 4">
    <name type="scientific">Streptomyces lavenduligriseus</name>
    <dbReference type="NCBI Taxonomy" id="67315"/>
    <lineage>
        <taxon>Bacteria</taxon>
        <taxon>Bacillati</taxon>
        <taxon>Actinomycetota</taxon>
        <taxon>Actinomycetes</taxon>
        <taxon>Kitasatosporales</taxon>
        <taxon>Streptomycetaceae</taxon>
        <taxon>Streptomyces</taxon>
    </lineage>
</organism>
<dbReference type="PANTHER" id="PTHR46797">
    <property type="entry name" value="HTH-TYPE TRANSCRIPTIONAL REGULATOR"/>
    <property type="match status" value="1"/>
</dbReference>
<feature type="non-terminal residue" evidence="3">
    <location>
        <position position="58"/>
    </location>
</feature>
<sequence>MDEQQLHRAETIGAGLRALRRQRGVSLKNLAEQTGISKSYLSMVENGKRLLTSTVFID</sequence>
<dbReference type="InterPro" id="IPR001387">
    <property type="entry name" value="Cro/C1-type_HTH"/>
</dbReference>
<protein>
    <submittedName>
        <fullName evidence="3">Helix-turn-helix transcriptional regulator</fullName>
    </submittedName>
</protein>
<feature type="domain" description="HTH cro/C1-type" evidence="2">
    <location>
        <begin position="16"/>
        <end position="57"/>
    </location>
</feature>
<name>A0ABT0P4W8_9ACTN</name>